<protein>
    <submittedName>
        <fullName evidence="1">Uncharacterized protein</fullName>
    </submittedName>
</protein>
<keyword evidence="2" id="KW-1185">Reference proteome</keyword>
<name>A0A8J6BFA0_ELECQ</name>
<comment type="caution">
    <text evidence="1">The sequence shown here is derived from an EMBL/GenBank/DDBJ whole genome shotgun (WGS) entry which is preliminary data.</text>
</comment>
<evidence type="ECO:0000313" key="2">
    <source>
        <dbReference type="Proteomes" id="UP000770717"/>
    </source>
</evidence>
<dbReference type="AlphaFoldDB" id="A0A8J6BFA0"/>
<organism evidence="1 2">
    <name type="scientific">Eleutherodactylus coqui</name>
    <name type="common">Puerto Rican coqui</name>
    <dbReference type="NCBI Taxonomy" id="57060"/>
    <lineage>
        <taxon>Eukaryota</taxon>
        <taxon>Metazoa</taxon>
        <taxon>Chordata</taxon>
        <taxon>Craniata</taxon>
        <taxon>Vertebrata</taxon>
        <taxon>Euteleostomi</taxon>
        <taxon>Amphibia</taxon>
        <taxon>Batrachia</taxon>
        <taxon>Anura</taxon>
        <taxon>Neobatrachia</taxon>
        <taxon>Hyloidea</taxon>
        <taxon>Eleutherodactylidae</taxon>
        <taxon>Eleutherodactylinae</taxon>
        <taxon>Eleutherodactylus</taxon>
        <taxon>Eleutherodactylus</taxon>
    </lineage>
</organism>
<evidence type="ECO:0000313" key="1">
    <source>
        <dbReference type="EMBL" id="KAG9463924.1"/>
    </source>
</evidence>
<accession>A0A8J6BFA0</accession>
<dbReference type="EMBL" id="WNTK01005467">
    <property type="protein sequence ID" value="KAG9463924.1"/>
    <property type="molecule type" value="Genomic_DNA"/>
</dbReference>
<gene>
    <name evidence="1" type="ORF">GDO78_020784</name>
</gene>
<reference evidence="1" key="1">
    <citation type="thesis" date="2020" institute="ProQuest LLC" country="789 East Eisenhower Parkway, Ann Arbor, MI, USA">
        <title>Comparative Genomics and Chromosome Evolution.</title>
        <authorList>
            <person name="Mudd A.B."/>
        </authorList>
    </citation>
    <scope>NUCLEOTIDE SEQUENCE</scope>
    <source>
        <strain evidence="1">HN-11 Male</strain>
        <tissue evidence="1">Kidney and liver</tissue>
    </source>
</reference>
<proteinExistence type="predicted"/>
<sequence length="74" mass="8830">MVAHGLLTIKLLITRNWKSSNSLSLSDITHQISEHIAMERIFAFRQDRVTRFKEEWTPWIKHFQLDQANIRLDP</sequence>
<dbReference type="Proteomes" id="UP000770717">
    <property type="component" value="Unassembled WGS sequence"/>
</dbReference>